<evidence type="ECO:0000313" key="6">
    <source>
        <dbReference type="EMBL" id="PQV63915.1"/>
    </source>
</evidence>
<keyword evidence="7" id="KW-1185">Reference proteome</keyword>
<dbReference type="InterPro" id="IPR002941">
    <property type="entry name" value="DNA_methylase_N4/N6"/>
</dbReference>
<proteinExistence type="inferred from homology"/>
<dbReference type="InParanoid" id="A0A2S8SSZ6"/>
<comment type="similarity">
    <text evidence="1">Belongs to the N(4)/N(6)-methyltransferase family.</text>
</comment>
<evidence type="ECO:0000256" key="3">
    <source>
        <dbReference type="ARBA" id="ARBA00022679"/>
    </source>
</evidence>
<dbReference type="InterPro" id="IPR002052">
    <property type="entry name" value="DNA_methylase_N6_adenine_CS"/>
</dbReference>
<dbReference type="Pfam" id="PF01555">
    <property type="entry name" value="N6_N4_Mtase"/>
    <property type="match status" value="1"/>
</dbReference>
<feature type="domain" description="Restriction endonuclease type IV Mrr" evidence="5">
    <location>
        <begin position="400"/>
        <end position="500"/>
    </location>
</feature>
<organism evidence="6 7">
    <name type="scientific">Abditibacterium utsteinense</name>
    <dbReference type="NCBI Taxonomy" id="1960156"/>
    <lineage>
        <taxon>Bacteria</taxon>
        <taxon>Pseudomonadati</taxon>
        <taxon>Abditibacteriota</taxon>
        <taxon>Abditibacteriia</taxon>
        <taxon>Abditibacteriales</taxon>
        <taxon>Abditibacteriaceae</taxon>
        <taxon>Abditibacterium</taxon>
    </lineage>
</organism>
<keyword evidence="2 6" id="KW-0489">Methyltransferase</keyword>
<evidence type="ECO:0000259" key="5">
    <source>
        <dbReference type="Pfam" id="PF04471"/>
    </source>
</evidence>
<dbReference type="GO" id="GO:0032259">
    <property type="term" value="P:methylation"/>
    <property type="evidence" value="ECO:0007669"/>
    <property type="project" value="UniProtKB-KW"/>
</dbReference>
<evidence type="ECO:0000256" key="1">
    <source>
        <dbReference type="ARBA" id="ARBA00006594"/>
    </source>
</evidence>
<dbReference type="Gene3D" id="3.40.50.150">
    <property type="entry name" value="Vaccinia Virus protein VP39"/>
    <property type="match status" value="1"/>
</dbReference>
<dbReference type="GO" id="GO:0008170">
    <property type="term" value="F:N-methyltransferase activity"/>
    <property type="evidence" value="ECO:0007669"/>
    <property type="project" value="InterPro"/>
</dbReference>
<dbReference type="OrthoDB" id="9800801at2"/>
<name>A0A2S8SSZ6_9BACT</name>
<dbReference type="GO" id="GO:0004519">
    <property type="term" value="F:endonuclease activity"/>
    <property type="evidence" value="ECO:0007669"/>
    <property type="project" value="InterPro"/>
</dbReference>
<dbReference type="GO" id="GO:0003677">
    <property type="term" value="F:DNA binding"/>
    <property type="evidence" value="ECO:0007669"/>
    <property type="project" value="InterPro"/>
</dbReference>
<dbReference type="RefSeq" id="WP_105483752.1">
    <property type="nucleotide sequence ID" value="NZ_NIGF01000008.1"/>
</dbReference>
<keyword evidence="3 6" id="KW-0808">Transferase</keyword>
<evidence type="ECO:0000256" key="2">
    <source>
        <dbReference type="ARBA" id="ARBA00022603"/>
    </source>
</evidence>
<gene>
    <name evidence="6" type="ORF">B1R32_108126</name>
</gene>
<comment type="caution">
    <text evidence="6">The sequence shown here is derived from an EMBL/GenBank/DDBJ whole genome shotgun (WGS) entry which is preliminary data.</text>
</comment>
<dbReference type="EMBL" id="NIGF01000008">
    <property type="protein sequence ID" value="PQV63915.1"/>
    <property type="molecule type" value="Genomic_DNA"/>
</dbReference>
<sequence>MPNQLFYGDNLEVMRRHLKDESVDLCYIDPPFNSNRDYFQIYNNIGGEDRAQAQAFTDTWTWDDNAREGLDEILSGKDGRFPSQTIELIRGLKAVLKEGALLAYIVSMTLRIVEIHRALKSTGSFYLHCDPTASHYLKLVLDSVFVTQGGDFKNEIIWKRTSAHNSAKRFGATHDVIFYFTKSRERTFNKVFTEHSKEQISRYRPDKEGRLYKAENLTGAGVTPTRTVEWRGVHPGANRHWMWSIEEMERLLEAGLILLREDGKPRKDGYKVFLDESQGRAVGDVWDDIERIGNTAAERLGYPTQKPEALLERIIAASSNAGDVILDAYCGCGTTIAVAQRLGREWIGIDITYQSIGVILKRLIDSYGKEVGENVVLNGIPKDMQSARALANKKDDRVRKEFEKWAVLTFSRHQAIINAKKGADGGVDGLQYFPVAFGSDEIGKVLYQVKSGGVKRGDIAQMRGEMARENAQLGVFLTLEEPSGPMKIEAASAGTYELQLMKKNLPVITIATVQDMIENNARFELPISHLANKKATASVAPTNQISLDLGDA</sequence>
<feature type="domain" description="DNA methylase N-4/N-6" evidence="4">
    <location>
        <begin position="23"/>
        <end position="353"/>
    </location>
</feature>
<dbReference type="SUPFAM" id="SSF53335">
    <property type="entry name" value="S-adenosyl-L-methionine-dependent methyltransferases"/>
    <property type="match status" value="1"/>
</dbReference>
<dbReference type="InterPro" id="IPR007560">
    <property type="entry name" value="Restrct_endonuc_IV_Mrr"/>
</dbReference>
<evidence type="ECO:0000313" key="7">
    <source>
        <dbReference type="Proteomes" id="UP000237684"/>
    </source>
</evidence>
<dbReference type="PRINTS" id="PR00508">
    <property type="entry name" value="S21N4MTFRASE"/>
</dbReference>
<dbReference type="GO" id="GO:0009307">
    <property type="term" value="P:DNA restriction-modification system"/>
    <property type="evidence" value="ECO:0007669"/>
    <property type="project" value="InterPro"/>
</dbReference>
<reference evidence="6 7" key="1">
    <citation type="journal article" date="2018" name="Syst. Appl. Microbiol.">
        <title>Abditibacterium utsteinense sp. nov., the first cultivated member of candidate phylum FBP, isolated from ice-free Antarctic soil samples.</title>
        <authorList>
            <person name="Tahon G."/>
            <person name="Tytgat B."/>
            <person name="Lebbe L."/>
            <person name="Carlier A."/>
            <person name="Willems A."/>
        </authorList>
    </citation>
    <scope>NUCLEOTIDE SEQUENCE [LARGE SCALE GENOMIC DNA]</scope>
    <source>
        <strain evidence="6 7">LMG 29911</strain>
    </source>
</reference>
<accession>A0A2S8SSZ6</accession>
<dbReference type="Pfam" id="PF04471">
    <property type="entry name" value="Mrr_cat"/>
    <property type="match status" value="1"/>
</dbReference>
<dbReference type="AlphaFoldDB" id="A0A2S8SSZ6"/>
<evidence type="ECO:0000259" key="4">
    <source>
        <dbReference type="Pfam" id="PF01555"/>
    </source>
</evidence>
<dbReference type="InterPro" id="IPR029063">
    <property type="entry name" value="SAM-dependent_MTases_sf"/>
</dbReference>
<protein>
    <submittedName>
        <fullName evidence="6">Site-specific DNA-methyltransferase (Adenine-specific)</fullName>
    </submittedName>
</protein>
<dbReference type="InterPro" id="IPR001091">
    <property type="entry name" value="RM_Methyltransferase"/>
</dbReference>
<dbReference type="PROSITE" id="PS00092">
    <property type="entry name" value="N6_MTASE"/>
    <property type="match status" value="1"/>
</dbReference>
<dbReference type="Proteomes" id="UP000237684">
    <property type="component" value="Unassembled WGS sequence"/>
</dbReference>